<keyword evidence="7" id="KW-0479">Metal-binding</keyword>
<evidence type="ECO:0000256" key="7">
    <source>
        <dbReference type="PIRSR" id="PIRSR608901-1"/>
    </source>
</evidence>
<feature type="binding site" evidence="7">
    <location>
        <position position="29"/>
    </location>
    <ligand>
        <name>Ca(2+)</name>
        <dbReference type="ChEBI" id="CHEBI:29108"/>
    </ligand>
</feature>
<keyword evidence="6 8" id="KW-0472">Membrane</keyword>
<proteinExistence type="inferred from homology"/>
<organism evidence="9 10">
    <name type="scientific">Linnemannia schmuckeri</name>
    <dbReference type="NCBI Taxonomy" id="64567"/>
    <lineage>
        <taxon>Eukaryota</taxon>
        <taxon>Fungi</taxon>
        <taxon>Fungi incertae sedis</taxon>
        <taxon>Mucoromycota</taxon>
        <taxon>Mortierellomycotina</taxon>
        <taxon>Mortierellomycetes</taxon>
        <taxon>Mortierellales</taxon>
        <taxon>Mortierellaceae</taxon>
        <taxon>Linnemannia</taxon>
    </lineage>
</organism>
<evidence type="ECO:0000256" key="6">
    <source>
        <dbReference type="ARBA" id="ARBA00023136"/>
    </source>
</evidence>
<keyword evidence="10" id="KW-1185">Reference proteome</keyword>
<dbReference type="PANTHER" id="PTHR46187">
    <property type="entry name" value="ALKALINE CERAMIDASE 3"/>
    <property type="match status" value="1"/>
</dbReference>
<dbReference type="GO" id="GO:0006672">
    <property type="term" value="P:ceramide metabolic process"/>
    <property type="evidence" value="ECO:0007669"/>
    <property type="project" value="InterPro"/>
</dbReference>
<feature type="binding site" evidence="7">
    <location>
        <position position="38"/>
    </location>
    <ligand>
        <name>Ca(2+)</name>
        <dbReference type="ChEBI" id="CHEBI:29108"/>
    </ligand>
</feature>
<feature type="binding site" evidence="7">
    <location>
        <position position="25"/>
    </location>
    <ligand>
        <name>Ca(2+)</name>
        <dbReference type="ChEBI" id="CHEBI:29108"/>
    </ligand>
</feature>
<dbReference type="Proteomes" id="UP000748756">
    <property type="component" value="Unassembled WGS sequence"/>
</dbReference>
<dbReference type="OrthoDB" id="187171at2759"/>
<dbReference type="InterPro" id="IPR008901">
    <property type="entry name" value="ACER"/>
</dbReference>
<keyword evidence="3 8" id="KW-0812">Transmembrane</keyword>
<evidence type="ECO:0000313" key="10">
    <source>
        <dbReference type="Proteomes" id="UP000748756"/>
    </source>
</evidence>
<comment type="caution">
    <text evidence="9">The sequence shown here is derived from an EMBL/GenBank/DDBJ whole genome shotgun (WGS) entry which is preliminary data.</text>
</comment>
<dbReference type="GO" id="GO:0005789">
    <property type="term" value="C:endoplasmic reticulum membrane"/>
    <property type="evidence" value="ECO:0007669"/>
    <property type="project" value="TreeGrafter"/>
</dbReference>
<feature type="binding site" evidence="7">
    <location>
        <position position="24"/>
    </location>
    <ligand>
        <name>Ca(2+)</name>
        <dbReference type="ChEBI" id="CHEBI:29108"/>
    </ligand>
</feature>
<reference evidence="9" key="1">
    <citation type="journal article" date="2020" name="Fungal Divers.">
        <title>Resolving the Mortierellaceae phylogeny through synthesis of multi-gene phylogenetics and phylogenomics.</title>
        <authorList>
            <person name="Vandepol N."/>
            <person name="Liber J."/>
            <person name="Desiro A."/>
            <person name="Na H."/>
            <person name="Kennedy M."/>
            <person name="Barry K."/>
            <person name="Grigoriev I.V."/>
            <person name="Miller A.N."/>
            <person name="O'Donnell K."/>
            <person name="Stajich J.E."/>
            <person name="Bonito G."/>
        </authorList>
    </citation>
    <scope>NUCLEOTIDE SEQUENCE</scope>
    <source>
        <strain evidence="9">NRRL 6426</strain>
    </source>
</reference>
<name>A0A9P5RBU5_9FUNG</name>
<evidence type="ECO:0000313" key="9">
    <source>
        <dbReference type="EMBL" id="KAF9126311.1"/>
    </source>
</evidence>
<protein>
    <submittedName>
        <fullName evidence="9">Alkaline ceramidase 3</fullName>
    </submittedName>
</protein>
<evidence type="ECO:0000256" key="8">
    <source>
        <dbReference type="SAM" id="Phobius"/>
    </source>
</evidence>
<keyword evidence="5 8" id="KW-1133">Transmembrane helix</keyword>
<evidence type="ECO:0000256" key="4">
    <source>
        <dbReference type="ARBA" id="ARBA00022801"/>
    </source>
</evidence>
<accession>A0A9P5RBU5</accession>
<gene>
    <name evidence="9" type="primary">ACER3_5</name>
    <name evidence="9" type="ORF">BG015_004739</name>
</gene>
<keyword evidence="4" id="KW-0378">Hydrolase</keyword>
<comment type="subcellular location">
    <subcellularLocation>
        <location evidence="1">Membrane</location>
        <topology evidence="1">Multi-pass membrane protein</topology>
    </subcellularLocation>
</comment>
<feature type="non-terminal residue" evidence="9">
    <location>
        <position position="73"/>
    </location>
</feature>
<dbReference type="GO" id="GO:0046872">
    <property type="term" value="F:metal ion binding"/>
    <property type="evidence" value="ECO:0007669"/>
    <property type="project" value="UniProtKB-KW"/>
</dbReference>
<keyword evidence="7" id="KW-0106">Calcium</keyword>
<dbReference type="EMBL" id="JAAAUQ010002202">
    <property type="protein sequence ID" value="KAF9126311.1"/>
    <property type="molecule type" value="Genomic_DNA"/>
</dbReference>
<dbReference type="AlphaFoldDB" id="A0A9P5RBU5"/>
<dbReference type="Pfam" id="PF05875">
    <property type="entry name" value="Ceramidase"/>
    <property type="match status" value="1"/>
</dbReference>
<feature type="transmembrane region" description="Helical" evidence="8">
    <location>
        <begin position="39"/>
        <end position="59"/>
    </location>
</feature>
<dbReference type="GO" id="GO:0016811">
    <property type="term" value="F:hydrolase activity, acting on carbon-nitrogen (but not peptide) bonds, in linear amides"/>
    <property type="evidence" value="ECO:0007669"/>
    <property type="project" value="InterPro"/>
</dbReference>
<dbReference type="PANTHER" id="PTHR46187:SF3">
    <property type="entry name" value="ALKALINE CERAMIDASE 3"/>
    <property type="match status" value="1"/>
</dbReference>
<sequence>MAPTSVSPAFDKVGYWSPNTASIDWCENNYTISYYIAEFWNSTSSILIATLAAIGYMNLASYKERRMTLLMQA</sequence>
<evidence type="ECO:0000256" key="2">
    <source>
        <dbReference type="ARBA" id="ARBA00009780"/>
    </source>
</evidence>
<comment type="similarity">
    <text evidence="2">Belongs to the alkaline ceramidase family.</text>
</comment>
<evidence type="ECO:0000256" key="5">
    <source>
        <dbReference type="ARBA" id="ARBA00022989"/>
    </source>
</evidence>
<evidence type="ECO:0000256" key="1">
    <source>
        <dbReference type="ARBA" id="ARBA00004141"/>
    </source>
</evidence>
<evidence type="ECO:0000256" key="3">
    <source>
        <dbReference type="ARBA" id="ARBA00022692"/>
    </source>
</evidence>
<feature type="binding site" evidence="7">
    <location>
        <position position="27"/>
    </location>
    <ligand>
        <name>Ca(2+)</name>
        <dbReference type="ChEBI" id="CHEBI:29108"/>
    </ligand>
</feature>